<accession>A0ABT6KNN7</accession>
<gene>
    <name evidence="2" type="ORF">M2152_001802</name>
</gene>
<organism evidence="2 3">
    <name type="scientific">Antiquaquibacter oligotrophicus</name>
    <dbReference type="NCBI Taxonomy" id="2880260"/>
    <lineage>
        <taxon>Bacteria</taxon>
        <taxon>Bacillati</taxon>
        <taxon>Actinomycetota</taxon>
        <taxon>Actinomycetes</taxon>
        <taxon>Micrococcales</taxon>
        <taxon>Microbacteriaceae</taxon>
        <taxon>Antiquaquibacter</taxon>
    </lineage>
</organism>
<keyword evidence="3" id="KW-1185">Reference proteome</keyword>
<name>A0ABT6KNN7_9MICO</name>
<keyword evidence="1" id="KW-0812">Transmembrane</keyword>
<reference evidence="2 3" key="1">
    <citation type="submission" date="2023-04" db="EMBL/GenBank/DDBJ databases">
        <title>Genome Encyclopedia of Bacteria and Archaea VI: Functional Genomics of Type Strains.</title>
        <authorList>
            <person name="Whitman W."/>
        </authorList>
    </citation>
    <scope>NUCLEOTIDE SEQUENCE [LARGE SCALE GENOMIC DNA]</scope>
    <source>
        <strain evidence="2 3">SG_E_30_P1</strain>
    </source>
</reference>
<dbReference type="RefSeq" id="WP_322133928.1">
    <property type="nucleotide sequence ID" value="NZ_CP085036.1"/>
</dbReference>
<evidence type="ECO:0000313" key="3">
    <source>
        <dbReference type="Proteomes" id="UP001160142"/>
    </source>
</evidence>
<evidence type="ECO:0000256" key="1">
    <source>
        <dbReference type="SAM" id="Phobius"/>
    </source>
</evidence>
<comment type="caution">
    <text evidence="2">The sequence shown here is derived from an EMBL/GenBank/DDBJ whole genome shotgun (WGS) entry which is preliminary data.</text>
</comment>
<dbReference type="Proteomes" id="UP001160142">
    <property type="component" value="Unassembled WGS sequence"/>
</dbReference>
<sequence>MRKFLFNTSILSSLFGIWGLVQTTRRGPRDWRLAAMWLSWGLTVAIAVGTVVKENQEPEFGELED</sequence>
<proteinExistence type="predicted"/>
<protein>
    <submittedName>
        <fullName evidence="2">Uncharacterized protein</fullName>
    </submittedName>
</protein>
<keyword evidence="1" id="KW-0472">Membrane</keyword>
<keyword evidence="1" id="KW-1133">Transmembrane helix</keyword>
<dbReference type="EMBL" id="JARXVQ010000001">
    <property type="protein sequence ID" value="MDH6181620.1"/>
    <property type="molecule type" value="Genomic_DNA"/>
</dbReference>
<evidence type="ECO:0000313" key="2">
    <source>
        <dbReference type="EMBL" id="MDH6181620.1"/>
    </source>
</evidence>
<feature type="transmembrane region" description="Helical" evidence="1">
    <location>
        <begin position="33"/>
        <end position="52"/>
    </location>
</feature>